<evidence type="ECO:0000313" key="3">
    <source>
        <dbReference type="Proteomes" id="UP000067626"/>
    </source>
</evidence>
<dbReference type="Proteomes" id="UP000067626">
    <property type="component" value="Chromosome"/>
</dbReference>
<name>A0A0K1EHV4_CHOCO</name>
<dbReference type="KEGG" id="ccro:CMC5_045930"/>
<accession>A0A0K1EHV4</accession>
<feature type="region of interest" description="Disordered" evidence="1">
    <location>
        <begin position="110"/>
        <end position="178"/>
    </location>
</feature>
<dbReference type="AlphaFoldDB" id="A0A0K1EHV4"/>
<proteinExistence type="predicted"/>
<feature type="compositionally biased region" description="Basic residues" evidence="1">
    <location>
        <begin position="72"/>
        <end position="84"/>
    </location>
</feature>
<feature type="compositionally biased region" description="Low complexity" evidence="1">
    <location>
        <begin position="24"/>
        <end position="42"/>
    </location>
</feature>
<reference evidence="2 3" key="1">
    <citation type="submission" date="2015-07" db="EMBL/GenBank/DDBJ databases">
        <title>Genome analysis of myxobacterium Chondromyces crocatus Cm c5 reveals a high potential for natural compound synthesis and the genetic basis for the loss of fruiting body formation.</title>
        <authorList>
            <person name="Zaburannyi N."/>
            <person name="Bunk B."/>
            <person name="Maier J."/>
            <person name="Overmann J."/>
            <person name="Mueller R."/>
        </authorList>
    </citation>
    <scope>NUCLEOTIDE SEQUENCE [LARGE SCALE GENOMIC DNA]</scope>
    <source>
        <strain evidence="2 3">Cm c5</strain>
    </source>
</reference>
<feature type="compositionally biased region" description="Polar residues" evidence="1">
    <location>
        <begin position="87"/>
        <end position="97"/>
    </location>
</feature>
<feature type="region of interest" description="Disordered" evidence="1">
    <location>
        <begin position="1"/>
        <end position="97"/>
    </location>
</feature>
<evidence type="ECO:0000313" key="2">
    <source>
        <dbReference type="EMBL" id="AKT40440.1"/>
    </source>
</evidence>
<feature type="compositionally biased region" description="Polar residues" evidence="1">
    <location>
        <begin position="8"/>
        <end position="22"/>
    </location>
</feature>
<sequence length="216" mass="22355">MDPRLASSGASSTTGPDTTAFSTLGPDPADLPPLGSDPALSSVSFPRFPGLILASGPTGVSHPSGPSFHLGPRPRRNARSRPRFQPHTTAGSASQAPFRSQLSELATLGPIPAPESQFRGCPRPRFALSSTNSATLGPFQLPSHGTGVSRPDPHVRAAARPRSGPGLRFRPANSGHRAGLVHQGGGAWYLATALDGAVMCKPSSEPPLVSKNARRP</sequence>
<evidence type="ECO:0000256" key="1">
    <source>
        <dbReference type="SAM" id="MobiDB-lite"/>
    </source>
</evidence>
<gene>
    <name evidence="2" type="ORF">CMC5_045930</name>
</gene>
<keyword evidence="3" id="KW-1185">Reference proteome</keyword>
<dbReference type="EMBL" id="CP012159">
    <property type="protein sequence ID" value="AKT40440.1"/>
    <property type="molecule type" value="Genomic_DNA"/>
</dbReference>
<protein>
    <submittedName>
        <fullName evidence="2">Uncharacterized protein</fullName>
    </submittedName>
</protein>
<organism evidence="2 3">
    <name type="scientific">Chondromyces crocatus</name>
    <dbReference type="NCBI Taxonomy" id="52"/>
    <lineage>
        <taxon>Bacteria</taxon>
        <taxon>Pseudomonadati</taxon>
        <taxon>Myxococcota</taxon>
        <taxon>Polyangia</taxon>
        <taxon>Polyangiales</taxon>
        <taxon>Polyangiaceae</taxon>
        <taxon>Chondromyces</taxon>
    </lineage>
</organism>